<dbReference type="RefSeq" id="WP_344137479.1">
    <property type="nucleotide sequence ID" value="NZ_BAAALT010000210.1"/>
</dbReference>
<dbReference type="Proteomes" id="UP001500218">
    <property type="component" value="Unassembled WGS sequence"/>
</dbReference>
<gene>
    <name evidence="1" type="ORF">GCM10009682_50770</name>
</gene>
<comment type="caution">
    <text evidence="1">The sequence shown here is derived from an EMBL/GenBank/DDBJ whole genome shotgun (WGS) entry which is preliminary data.</text>
</comment>
<dbReference type="InterPro" id="IPR006311">
    <property type="entry name" value="TAT_signal"/>
</dbReference>
<accession>A0ABN2MF15</accession>
<reference evidence="1 2" key="1">
    <citation type="journal article" date="2019" name="Int. J. Syst. Evol. Microbiol.">
        <title>The Global Catalogue of Microorganisms (GCM) 10K type strain sequencing project: providing services to taxonomists for standard genome sequencing and annotation.</title>
        <authorList>
            <consortium name="The Broad Institute Genomics Platform"/>
            <consortium name="The Broad Institute Genome Sequencing Center for Infectious Disease"/>
            <person name="Wu L."/>
            <person name="Ma J."/>
        </authorList>
    </citation>
    <scope>NUCLEOTIDE SEQUENCE [LARGE SCALE GENOMIC DNA]</scope>
    <source>
        <strain evidence="1 2">JCM 13250</strain>
    </source>
</reference>
<protein>
    <submittedName>
        <fullName evidence="1">Extracellular solute-binding protein</fullName>
    </submittedName>
</protein>
<evidence type="ECO:0000313" key="1">
    <source>
        <dbReference type="EMBL" id="GAA1824398.1"/>
    </source>
</evidence>
<evidence type="ECO:0000313" key="2">
    <source>
        <dbReference type="Proteomes" id="UP001500218"/>
    </source>
</evidence>
<proteinExistence type="predicted"/>
<dbReference type="Gene3D" id="3.40.190.10">
    <property type="entry name" value="Periplasmic binding protein-like II"/>
    <property type="match status" value="1"/>
</dbReference>
<dbReference type="InterPro" id="IPR006059">
    <property type="entry name" value="SBP"/>
</dbReference>
<dbReference type="PROSITE" id="PS51318">
    <property type="entry name" value="TAT"/>
    <property type="match status" value="1"/>
</dbReference>
<name>A0ABN2MF15_9ACTN</name>
<organism evidence="1 2">
    <name type="scientific">Luedemannella flava</name>
    <dbReference type="NCBI Taxonomy" id="349316"/>
    <lineage>
        <taxon>Bacteria</taxon>
        <taxon>Bacillati</taxon>
        <taxon>Actinomycetota</taxon>
        <taxon>Actinomycetes</taxon>
        <taxon>Micromonosporales</taxon>
        <taxon>Micromonosporaceae</taxon>
        <taxon>Luedemannella</taxon>
    </lineage>
</organism>
<dbReference type="SUPFAM" id="SSF53850">
    <property type="entry name" value="Periplasmic binding protein-like II"/>
    <property type="match status" value="1"/>
</dbReference>
<sequence>MTSDSRTPGLSRRGVLAGAAAIAGAAALTGCGSGPKKAGPGTTGADALRQALPRYIPSSSVAPDIPGVAGANGAASDPAFLSYPANPARTVASPPGAGGTYVTRTPLWGAIPPSDGNSYYEAVNAALGATLRMQPADGNSYVDNLPALFAAGKLPDWTQIPSWGNQKLNMGTAVERFVDLTPYLAGDKVAAYPNLANLPSAAWQAGVWNGKLYGIPSFSSPNSFPGYFFHRKDIVDAAGLSADVKNAEELFTLGKALTDAKAGRWAFDDLWPYLLFPFRVVSTWNADPSGKLIHQYETPGIVEALNFAARLAKAGYVHPDALAGNTGAGQQRFWSGKVVISGGGTGAMDGDDAKGGRAADPNYVRGAVKVFDAAGGTPLIQLGSGAGWFSYLNKNLSEAQVRECLAIANFLAAPYGSAEYLLVNFGAAGVDYTMKDGNAILTERGQRDVATSYQFLATGPQVSLVKNGFTEVVRDYAAWQADAVKYATRPLFFAMNISEPSQFGGIGQQVEDTILDVRTGRKPVDAFTAAVANWRRQGGDELRRFYEGIRDKHGTGQ</sequence>
<dbReference type="Pfam" id="PF13416">
    <property type="entry name" value="SBP_bac_8"/>
    <property type="match status" value="1"/>
</dbReference>
<keyword evidence="2" id="KW-1185">Reference proteome</keyword>
<dbReference type="EMBL" id="BAAALT010000210">
    <property type="protein sequence ID" value="GAA1824398.1"/>
    <property type="molecule type" value="Genomic_DNA"/>
</dbReference>
<dbReference type="PROSITE" id="PS51257">
    <property type="entry name" value="PROKAR_LIPOPROTEIN"/>
    <property type="match status" value="1"/>
</dbReference>